<dbReference type="OrthoDB" id="74183at2759"/>
<dbReference type="STRING" id="1569628.A0A316UQX6"/>
<feature type="region of interest" description="Disordered" evidence="5">
    <location>
        <begin position="166"/>
        <end position="194"/>
    </location>
</feature>
<dbReference type="GO" id="GO:0004057">
    <property type="term" value="F:arginyl-tRNA--protein transferase activity"/>
    <property type="evidence" value="ECO:0007669"/>
    <property type="project" value="UniProtKB-EC"/>
</dbReference>
<dbReference type="EMBL" id="KZ819667">
    <property type="protein sequence ID" value="PWN27709.1"/>
    <property type="molecule type" value="Genomic_DNA"/>
</dbReference>
<accession>A0A316UQX6</accession>
<comment type="similarity">
    <text evidence="1">Belongs to the R-transferase family.</text>
</comment>
<dbReference type="PANTHER" id="PTHR21367:SF1">
    <property type="entry name" value="ARGINYL-TRNA--PROTEIN TRANSFERASE 1"/>
    <property type="match status" value="1"/>
</dbReference>
<sequence>MDVAWPVSIISPVGYFSSTCGYCRPKDGRPRSSCPKSSRSFGMWLHQLSPLDYQALCDQGWRRSGNYVYKPDLERTCCKQISIRLDARRFAMSKGQGRRVRAVIQALSERGDDEVHRMVWGKGKGKGKYAQPIDLEAVFKVLGGEQVEQRPEAALQNAAAMNRYHDQRRQQAEKRRRLAREAKTTSLSPPHIPPVAGPSILAGRDLTSHLYTQLLPASSTGEKYALFRRYQMAIHRESEDEVSDRKGFERFLCKSSLRTTPVQGKTRGGSVMKDANGDPVAYGAYHMEWRLRSSGSSSGQTNGDAHGPAPVDELVAVGVLDILPSALSSVYLFYSPSHANLQLGHLSALREIVLARQLHASGLLTQPRYYMGFYIEDCAKMRYKAGFRPSEVLDVDAGGEGKARTEWREVSEVVERIREGQAYGWRVASPSAEDRRINEKEQAAEQPKAGCEELETSSSDDSGDDSDEDEDDFLPCPSPPGILDPASITPAQMARTAVLEASAQEEGVKPLMIAGLGDTERRQVIECVAALGLELAQRVVFFT</sequence>
<feature type="region of interest" description="Disordered" evidence="5">
    <location>
        <begin position="430"/>
        <end position="487"/>
    </location>
</feature>
<feature type="domain" description="N-end rule aminoacyl transferase C-terminal" evidence="7">
    <location>
        <begin position="222"/>
        <end position="394"/>
    </location>
</feature>
<dbReference type="GeneID" id="37025499"/>
<feature type="domain" description="N-end aminoacyl transferase N-terminal" evidence="6">
    <location>
        <begin position="18"/>
        <end position="96"/>
    </location>
</feature>
<evidence type="ECO:0000256" key="2">
    <source>
        <dbReference type="ARBA" id="ARBA00012025"/>
    </source>
</evidence>
<dbReference type="EC" id="2.3.2.8" evidence="2"/>
<evidence type="ECO:0000256" key="3">
    <source>
        <dbReference type="ARBA" id="ARBA00022679"/>
    </source>
</evidence>
<gene>
    <name evidence="8" type="ORF">BDZ90DRAFT_170083</name>
</gene>
<name>A0A316UQX6_9BASI</name>
<evidence type="ECO:0000259" key="6">
    <source>
        <dbReference type="Pfam" id="PF04376"/>
    </source>
</evidence>
<keyword evidence="3" id="KW-0808">Transferase</keyword>
<dbReference type="Pfam" id="PF04377">
    <property type="entry name" value="ATE_C"/>
    <property type="match status" value="1"/>
</dbReference>
<evidence type="ECO:0000313" key="8">
    <source>
        <dbReference type="EMBL" id="PWN27709.1"/>
    </source>
</evidence>
<dbReference type="InterPro" id="IPR030700">
    <property type="entry name" value="N-end_Aminoacyl_Trfase"/>
</dbReference>
<dbReference type="InterPro" id="IPR007472">
    <property type="entry name" value="N-end_Aminoacyl_Trfase_C"/>
</dbReference>
<feature type="compositionally biased region" description="Basic and acidic residues" evidence="5">
    <location>
        <begin position="166"/>
        <end position="183"/>
    </location>
</feature>
<keyword evidence="9" id="KW-1185">Reference proteome</keyword>
<dbReference type="AlphaFoldDB" id="A0A316UQX6"/>
<feature type="compositionally biased region" description="Basic and acidic residues" evidence="5">
    <location>
        <begin position="432"/>
        <end position="443"/>
    </location>
</feature>
<evidence type="ECO:0000259" key="7">
    <source>
        <dbReference type="Pfam" id="PF04377"/>
    </source>
</evidence>
<reference evidence="8 9" key="1">
    <citation type="journal article" date="2018" name="Mol. Biol. Evol.">
        <title>Broad Genomic Sampling Reveals a Smut Pathogenic Ancestry of the Fungal Clade Ustilaginomycotina.</title>
        <authorList>
            <person name="Kijpornyongpan T."/>
            <person name="Mondo S.J."/>
            <person name="Barry K."/>
            <person name="Sandor L."/>
            <person name="Lee J."/>
            <person name="Lipzen A."/>
            <person name="Pangilinan J."/>
            <person name="LaButti K."/>
            <person name="Hainaut M."/>
            <person name="Henrissat B."/>
            <person name="Grigoriev I.V."/>
            <person name="Spatafora J.W."/>
            <person name="Aime M.C."/>
        </authorList>
    </citation>
    <scope>NUCLEOTIDE SEQUENCE [LARGE SCALE GENOMIC DNA]</scope>
    <source>
        <strain evidence="8 9">MCA 5214</strain>
    </source>
</reference>
<dbReference type="PANTHER" id="PTHR21367">
    <property type="entry name" value="ARGININE-TRNA-PROTEIN TRANSFERASE 1"/>
    <property type="match status" value="1"/>
</dbReference>
<dbReference type="GO" id="GO:0005737">
    <property type="term" value="C:cytoplasm"/>
    <property type="evidence" value="ECO:0007669"/>
    <property type="project" value="TreeGrafter"/>
</dbReference>
<keyword evidence="4" id="KW-0012">Acyltransferase</keyword>
<protein>
    <recommendedName>
        <fullName evidence="2">arginyltransferase</fullName>
        <ecNumber evidence="2">2.3.2.8</ecNumber>
    </recommendedName>
</protein>
<dbReference type="RefSeq" id="XP_025362321.1">
    <property type="nucleotide sequence ID" value="XM_025503676.1"/>
</dbReference>
<proteinExistence type="inferred from homology"/>
<feature type="compositionally biased region" description="Acidic residues" evidence="5">
    <location>
        <begin position="461"/>
        <end position="473"/>
    </location>
</feature>
<evidence type="ECO:0000313" key="9">
    <source>
        <dbReference type="Proteomes" id="UP000245884"/>
    </source>
</evidence>
<organism evidence="8 9">
    <name type="scientific">Jaminaea rosea</name>
    <dbReference type="NCBI Taxonomy" id="1569628"/>
    <lineage>
        <taxon>Eukaryota</taxon>
        <taxon>Fungi</taxon>
        <taxon>Dikarya</taxon>
        <taxon>Basidiomycota</taxon>
        <taxon>Ustilaginomycotina</taxon>
        <taxon>Exobasidiomycetes</taxon>
        <taxon>Microstromatales</taxon>
        <taxon>Microstromatales incertae sedis</taxon>
        <taxon>Jaminaea</taxon>
    </lineage>
</organism>
<dbReference type="Pfam" id="PF04376">
    <property type="entry name" value="ATE_N"/>
    <property type="match status" value="1"/>
</dbReference>
<evidence type="ECO:0000256" key="1">
    <source>
        <dbReference type="ARBA" id="ARBA00009991"/>
    </source>
</evidence>
<evidence type="ECO:0000256" key="5">
    <source>
        <dbReference type="SAM" id="MobiDB-lite"/>
    </source>
</evidence>
<dbReference type="Proteomes" id="UP000245884">
    <property type="component" value="Unassembled WGS sequence"/>
</dbReference>
<evidence type="ECO:0000256" key="4">
    <source>
        <dbReference type="ARBA" id="ARBA00023315"/>
    </source>
</evidence>
<dbReference type="InterPro" id="IPR007471">
    <property type="entry name" value="N-end_Aminoacyl_Trfase_N"/>
</dbReference>